<dbReference type="PANTHER" id="PTHR31518">
    <property type="entry name" value="ARGININE/SERINE-RICH PROTEIN PNISR"/>
    <property type="match status" value="1"/>
</dbReference>
<feature type="compositionally biased region" description="Basic and acidic residues" evidence="2">
    <location>
        <begin position="265"/>
        <end position="285"/>
    </location>
</feature>
<proteinExistence type="predicted"/>
<feature type="region of interest" description="Disordered" evidence="2">
    <location>
        <begin position="47"/>
        <end position="69"/>
    </location>
</feature>
<evidence type="ECO:0000256" key="2">
    <source>
        <dbReference type="SAM" id="MobiDB-lite"/>
    </source>
</evidence>
<organism evidence="3 4">
    <name type="scientific">Nezara viridula</name>
    <name type="common">Southern green stink bug</name>
    <name type="synonym">Cimex viridulus</name>
    <dbReference type="NCBI Taxonomy" id="85310"/>
    <lineage>
        <taxon>Eukaryota</taxon>
        <taxon>Metazoa</taxon>
        <taxon>Ecdysozoa</taxon>
        <taxon>Arthropoda</taxon>
        <taxon>Hexapoda</taxon>
        <taxon>Insecta</taxon>
        <taxon>Pterygota</taxon>
        <taxon>Neoptera</taxon>
        <taxon>Paraneoptera</taxon>
        <taxon>Hemiptera</taxon>
        <taxon>Heteroptera</taxon>
        <taxon>Panheteroptera</taxon>
        <taxon>Pentatomomorpha</taxon>
        <taxon>Pentatomoidea</taxon>
        <taxon>Pentatomidae</taxon>
        <taxon>Pentatominae</taxon>
        <taxon>Nezara</taxon>
    </lineage>
</organism>
<dbReference type="AlphaFoldDB" id="A0A9P0DZM2"/>
<keyword evidence="4" id="KW-1185">Reference proteome</keyword>
<evidence type="ECO:0008006" key="5">
    <source>
        <dbReference type="Google" id="ProtNLM"/>
    </source>
</evidence>
<gene>
    <name evidence="3" type="ORF">NEZAVI_LOCUS1073</name>
</gene>
<feature type="compositionally biased region" description="Basic and acidic residues" evidence="2">
    <location>
        <begin position="416"/>
        <end position="433"/>
    </location>
</feature>
<dbReference type="EMBL" id="OV725077">
    <property type="protein sequence ID" value="CAH1389737.1"/>
    <property type="molecule type" value="Genomic_DNA"/>
</dbReference>
<feature type="compositionally biased region" description="Basic and acidic residues" evidence="2">
    <location>
        <begin position="373"/>
        <end position="388"/>
    </location>
</feature>
<protein>
    <recommendedName>
        <fullName evidence="5">Arginine/serine-rich protein PNISR</fullName>
    </recommendedName>
</protein>
<reference evidence="3" key="1">
    <citation type="submission" date="2022-01" db="EMBL/GenBank/DDBJ databases">
        <authorList>
            <person name="King R."/>
        </authorList>
    </citation>
    <scope>NUCLEOTIDE SEQUENCE</scope>
</reference>
<feature type="region of interest" description="Disordered" evidence="2">
    <location>
        <begin position="236"/>
        <end position="291"/>
    </location>
</feature>
<evidence type="ECO:0000313" key="3">
    <source>
        <dbReference type="EMBL" id="CAH1389737.1"/>
    </source>
</evidence>
<dbReference type="InterPro" id="IPR031937">
    <property type="entry name" value="PNISR"/>
</dbReference>
<feature type="region of interest" description="Disordered" evidence="2">
    <location>
        <begin position="416"/>
        <end position="438"/>
    </location>
</feature>
<feature type="compositionally biased region" description="Basic and acidic residues" evidence="2">
    <location>
        <begin position="47"/>
        <end position="68"/>
    </location>
</feature>
<dbReference type="Proteomes" id="UP001152798">
    <property type="component" value="Chromosome 1"/>
</dbReference>
<accession>A0A9P0DZM2</accession>
<feature type="coiled-coil region" evidence="1">
    <location>
        <begin position="198"/>
        <end position="227"/>
    </location>
</feature>
<feature type="region of interest" description="Disordered" evidence="2">
    <location>
        <begin position="362"/>
        <end position="388"/>
    </location>
</feature>
<keyword evidence="1" id="KW-0175">Coiled coil</keyword>
<evidence type="ECO:0000313" key="4">
    <source>
        <dbReference type="Proteomes" id="UP001152798"/>
    </source>
</evidence>
<sequence>MWSGNVSGQGDSYPTQWALNPSAQYLHMPPEQVDWASLAQQWIKMKEEAPQSEKEQGEAPMDIIKDDNTPTPAPTTIPSPAWPATQIQPAPETANWWSWSQAGTTGSWPMSTPYTALPVADSTVAPTAPTYPYTPAAPSAPETYVPPPPNTFWGNEMRVPSGKEEASSWESRNHKKPVVDTVTEIDAAKRKQLPAWIREGLEKMEREKQKKAENERLERERKEALLKKSLGVPETVAVSQFDGNGYEEPQKSKFESETSDDEADDKEKERGITEEIKPRKSRFDVRQVSPPKPVFRTKEQILQAVMGDVRKILTQILMEVTSEEIEKAVEDVSKYFRKKAPATTVRKTPALTSLTGKLGLGIYESDSDSGESSDEKVTNEPDSDQEIKDRIERLKNEFVQTEKFIERELIEQEEREKRQLLKEKRESSEEREGQVQTLQLSGKKPTKFIITLGSFTEKLLLHLTNILNII</sequence>
<evidence type="ECO:0000256" key="1">
    <source>
        <dbReference type="SAM" id="Coils"/>
    </source>
</evidence>
<name>A0A9P0DZM2_NEZVI</name>
<dbReference type="Pfam" id="PF15996">
    <property type="entry name" value="PNISR"/>
    <property type="match status" value="1"/>
</dbReference>